<dbReference type="InterPro" id="IPR002557">
    <property type="entry name" value="Chitin-bd_dom"/>
</dbReference>
<gene>
    <name evidence="3" type="ORF">AaeL_AAEL012646</name>
</gene>
<reference evidence="3" key="1">
    <citation type="submission" date="2005-10" db="EMBL/GenBank/DDBJ databases">
        <authorList>
            <person name="Loftus B.J."/>
            <person name="Nene V.M."/>
            <person name="Hannick L.I."/>
            <person name="Bidwell S."/>
            <person name="Haas B."/>
            <person name="Amedeo P."/>
            <person name="Orvis J."/>
            <person name="Wortman J.R."/>
            <person name="White O.R."/>
            <person name="Salzberg S."/>
            <person name="Shumway M."/>
            <person name="Koo H."/>
            <person name="Zhao Y."/>
            <person name="Holmes M."/>
            <person name="Miller J."/>
            <person name="Schatz M."/>
            <person name="Pop M."/>
            <person name="Pai G."/>
            <person name="Utterback T."/>
            <person name="Rogers Y.-H."/>
            <person name="Kravitz S."/>
            <person name="Fraser C.M."/>
        </authorList>
    </citation>
    <scope>NUCLEOTIDE SEQUENCE</scope>
    <source>
        <strain evidence="3">Liverpool</strain>
    </source>
</reference>
<name>A0A1S4FWN7_AEDAE</name>
<dbReference type="OrthoDB" id="7758608at2759"/>
<reference evidence="3" key="2">
    <citation type="journal article" date="2007" name="Science">
        <title>Genome sequence of Aedes aegypti, a major arbovirus vector.</title>
        <authorList>
            <person name="Nene V."/>
            <person name="Wortman J.R."/>
            <person name="Lawson D."/>
            <person name="Haas B."/>
            <person name="Kodira C."/>
            <person name="Tu Z.J."/>
            <person name="Loftus B."/>
            <person name="Xi Z."/>
            <person name="Megy K."/>
            <person name="Grabherr M."/>
            <person name="Ren Q."/>
            <person name="Zdobnov E.M."/>
            <person name="Lobo N.F."/>
            <person name="Campbell K.S."/>
            <person name="Brown S.E."/>
            <person name="Bonaldo M.F."/>
            <person name="Zhu J."/>
            <person name="Sinkins S.P."/>
            <person name="Hogenkamp D.G."/>
            <person name="Amedeo P."/>
            <person name="Arensburger P."/>
            <person name="Atkinson P.W."/>
            <person name="Bidwell S."/>
            <person name="Biedler J."/>
            <person name="Birney E."/>
            <person name="Bruggner R.V."/>
            <person name="Costas J."/>
            <person name="Coy M.R."/>
            <person name="Crabtree J."/>
            <person name="Crawford M."/>
            <person name="Debruyn B."/>
            <person name="Decaprio D."/>
            <person name="Eiglmeier K."/>
            <person name="Eisenstadt E."/>
            <person name="El-Dorry H."/>
            <person name="Gelbart W.M."/>
            <person name="Gomes S.L."/>
            <person name="Hammond M."/>
            <person name="Hannick L.I."/>
            <person name="Hogan J.R."/>
            <person name="Holmes M.H."/>
            <person name="Jaffe D."/>
            <person name="Johnston J.S."/>
            <person name="Kennedy R.C."/>
            <person name="Koo H."/>
            <person name="Kravitz S."/>
            <person name="Kriventseva E.V."/>
            <person name="Kulp D."/>
            <person name="Labutti K."/>
            <person name="Lee E."/>
            <person name="Li S."/>
            <person name="Lovin D.D."/>
            <person name="Mao C."/>
            <person name="Mauceli E."/>
            <person name="Menck C.F."/>
            <person name="Miller J.R."/>
            <person name="Montgomery P."/>
            <person name="Mori A."/>
            <person name="Nascimento A.L."/>
            <person name="Naveira H.F."/>
            <person name="Nusbaum C."/>
            <person name="O'leary S."/>
            <person name="Orvis J."/>
            <person name="Pertea M."/>
            <person name="Quesneville H."/>
            <person name="Reidenbach K.R."/>
            <person name="Rogers Y.H."/>
            <person name="Roth C.W."/>
            <person name="Schneider J.R."/>
            <person name="Schatz M."/>
            <person name="Shumway M."/>
            <person name="Stanke M."/>
            <person name="Stinson E.O."/>
            <person name="Tubio J.M."/>
            <person name="Vanzee J.P."/>
            <person name="Verjovski-Almeida S."/>
            <person name="Werner D."/>
            <person name="White O."/>
            <person name="Wyder S."/>
            <person name="Zeng Q."/>
            <person name="Zhao Q."/>
            <person name="Zhao Y."/>
            <person name="Hill C.A."/>
            <person name="Raikhel A.S."/>
            <person name="Soares M.B."/>
            <person name="Knudson D.L."/>
            <person name="Lee N.H."/>
            <person name="Galagan J."/>
            <person name="Salzberg S.L."/>
            <person name="Paulsen I.T."/>
            <person name="Dimopoulos G."/>
            <person name="Collins F.H."/>
            <person name="Birren B."/>
            <person name="Fraser-Liggett C.M."/>
            <person name="Severson D.W."/>
        </authorList>
    </citation>
    <scope>NUCLEOTIDE SEQUENCE [LARGE SCALE GENOMIC DNA]</scope>
    <source>
        <strain evidence="3">Liverpool</strain>
    </source>
</reference>
<dbReference type="GO" id="GO:0005576">
    <property type="term" value="C:extracellular region"/>
    <property type="evidence" value="ECO:0007669"/>
    <property type="project" value="InterPro"/>
</dbReference>
<dbReference type="SMART" id="SM00494">
    <property type="entry name" value="ChtBD2"/>
    <property type="match status" value="2"/>
</dbReference>
<feature type="chain" id="PRO_5036494765" evidence="1">
    <location>
        <begin position="18"/>
        <end position="277"/>
    </location>
</feature>
<feature type="domain" description="Chitin-binding type-2" evidence="2">
    <location>
        <begin position="100"/>
        <end position="157"/>
    </location>
</feature>
<dbReference type="AlphaFoldDB" id="A0A1S4FWN7"/>
<feature type="signal peptide" evidence="1">
    <location>
        <begin position="1"/>
        <end position="17"/>
    </location>
</feature>
<dbReference type="InterPro" id="IPR036508">
    <property type="entry name" value="Chitin-bd_dom_sf"/>
</dbReference>
<keyword evidence="1" id="KW-0732">Signal</keyword>
<sequence>MLPLVLVISVLLQLSFQQEVPGVLQKRNLQGGKRTAFSANNETCDGTRMFSTCGSCEAVNVCLGSSMDWRYCRSLTPDKPYCNNGECSATPSYNEYCPPSLYCTGTGYYPDPTTCNIYHYCVGKYSMSSVYMCPKNYVFNPETNLCKRKQQEGDCMKVTCRPEEIFSAYGTSKRFFGYCRYGGEGSYPYDTEIYRCSEGTEFNGKTCSFQCPDEGRFPDNANPRGYYECYYSDSDELIANPQICPSDRVYDAKLFTCVLEALTTYPTTTGYRTTTSS</sequence>
<dbReference type="OMA" id="MDWRYCR"/>
<evidence type="ECO:0000313" key="4">
    <source>
        <dbReference type="Proteomes" id="UP000682892"/>
    </source>
</evidence>
<accession>A0A1S4FWN7</accession>
<reference evidence="3" key="3">
    <citation type="submission" date="2012-09" db="EMBL/GenBank/DDBJ databases">
        <authorList>
            <consortium name="VectorBase"/>
        </authorList>
    </citation>
    <scope>NUCLEOTIDE SEQUENCE</scope>
    <source>
        <strain evidence="3">Liverpool</strain>
    </source>
</reference>
<dbReference type="Pfam" id="PF01607">
    <property type="entry name" value="CBM_14"/>
    <property type="match status" value="1"/>
</dbReference>
<dbReference type="Gene3D" id="2.170.140.10">
    <property type="entry name" value="Chitin binding domain"/>
    <property type="match status" value="2"/>
</dbReference>
<evidence type="ECO:0000313" key="3">
    <source>
        <dbReference type="EMBL" id="EAT35168.1"/>
    </source>
</evidence>
<proteinExistence type="predicted"/>
<evidence type="ECO:0000259" key="2">
    <source>
        <dbReference type="PROSITE" id="PS50940"/>
    </source>
</evidence>
<dbReference type="KEGG" id="aag:5576619"/>
<dbReference type="EMBL" id="CH477906">
    <property type="protein sequence ID" value="EAT35168.1"/>
    <property type="molecule type" value="Genomic_DNA"/>
</dbReference>
<evidence type="ECO:0000256" key="1">
    <source>
        <dbReference type="SAM" id="SignalP"/>
    </source>
</evidence>
<dbReference type="PROSITE" id="PS50940">
    <property type="entry name" value="CHIT_BIND_II"/>
    <property type="match status" value="1"/>
</dbReference>
<dbReference type="GO" id="GO:0008061">
    <property type="term" value="F:chitin binding"/>
    <property type="evidence" value="ECO:0007669"/>
    <property type="project" value="InterPro"/>
</dbReference>
<organism evidence="3 4">
    <name type="scientific">Aedes aegypti</name>
    <name type="common">Yellowfever mosquito</name>
    <name type="synonym">Culex aegypti</name>
    <dbReference type="NCBI Taxonomy" id="7159"/>
    <lineage>
        <taxon>Eukaryota</taxon>
        <taxon>Metazoa</taxon>
        <taxon>Ecdysozoa</taxon>
        <taxon>Arthropoda</taxon>
        <taxon>Hexapoda</taxon>
        <taxon>Insecta</taxon>
        <taxon>Pterygota</taxon>
        <taxon>Neoptera</taxon>
        <taxon>Endopterygota</taxon>
        <taxon>Diptera</taxon>
        <taxon>Nematocera</taxon>
        <taxon>Culicoidea</taxon>
        <taxon>Culicidae</taxon>
        <taxon>Culicinae</taxon>
        <taxon>Aedini</taxon>
        <taxon>Aedes</taxon>
        <taxon>Stegomyia</taxon>
    </lineage>
</organism>
<protein>
    <submittedName>
        <fullName evidence="3">AAEL012646-PA</fullName>
    </submittedName>
</protein>
<dbReference type="Proteomes" id="UP000682892">
    <property type="component" value="Unassembled WGS sequence"/>
</dbReference>
<dbReference type="SUPFAM" id="SSF57625">
    <property type="entry name" value="Invertebrate chitin-binding proteins"/>
    <property type="match status" value="2"/>
</dbReference>